<dbReference type="EMBL" id="JAVHJL010000003">
    <property type="protein sequence ID" value="KAK6507409.1"/>
    <property type="molecule type" value="Genomic_DNA"/>
</dbReference>
<name>A0AAV9WEX5_9PEZI</name>
<organism evidence="1 2">
    <name type="scientific">Arthrobotrys musiformis</name>
    <dbReference type="NCBI Taxonomy" id="47236"/>
    <lineage>
        <taxon>Eukaryota</taxon>
        <taxon>Fungi</taxon>
        <taxon>Dikarya</taxon>
        <taxon>Ascomycota</taxon>
        <taxon>Pezizomycotina</taxon>
        <taxon>Orbiliomycetes</taxon>
        <taxon>Orbiliales</taxon>
        <taxon>Orbiliaceae</taxon>
        <taxon>Arthrobotrys</taxon>
    </lineage>
</organism>
<dbReference type="Proteomes" id="UP001370758">
    <property type="component" value="Unassembled WGS sequence"/>
</dbReference>
<dbReference type="AlphaFoldDB" id="A0AAV9WEX5"/>
<evidence type="ECO:0000313" key="1">
    <source>
        <dbReference type="EMBL" id="KAK6507409.1"/>
    </source>
</evidence>
<gene>
    <name evidence="1" type="ORF">TWF481_005842</name>
</gene>
<keyword evidence="2" id="KW-1185">Reference proteome</keyword>
<protein>
    <submittedName>
        <fullName evidence="1">Uncharacterized protein</fullName>
    </submittedName>
</protein>
<proteinExistence type="predicted"/>
<evidence type="ECO:0000313" key="2">
    <source>
        <dbReference type="Proteomes" id="UP001370758"/>
    </source>
</evidence>
<accession>A0AAV9WEX5</accession>
<reference evidence="1 2" key="1">
    <citation type="submission" date="2023-08" db="EMBL/GenBank/DDBJ databases">
        <authorList>
            <person name="Palmer J.M."/>
        </authorList>
    </citation>
    <scope>NUCLEOTIDE SEQUENCE [LARGE SCALE GENOMIC DNA]</scope>
    <source>
        <strain evidence="1 2">TWF481</strain>
    </source>
</reference>
<comment type="caution">
    <text evidence="1">The sequence shown here is derived from an EMBL/GenBank/DDBJ whole genome shotgun (WGS) entry which is preliminary data.</text>
</comment>
<sequence>MGIPSLPSWDSGSFLEGTSKFGFTGTEGWNTDSVINPSNLKLDEPMPPGGTEFTHEVVEGSEQDLKEYTDPDWEMLMYEPDCGGIGTMGSRVLPPRTSDIWYGMPPYNFLLSQGPDFTIDMSNVLGCDSQSQYISWIEGEYSNYQRNLMKRTGLADMTMGEAVQDLEALYDVNFADNTKARDIARTIWGDENIERPVAN</sequence>